<protein>
    <submittedName>
        <fullName evidence="1">Uncharacterized protein</fullName>
    </submittedName>
</protein>
<evidence type="ECO:0000313" key="2">
    <source>
        <dbReference type="Proteomes" id="UP000541636"/>
    </source>
</evidence>
<dbReference type="Proteomes" id="UP000541636">
    <property type="component" value="Unassembled WGS sequence"/>
</dbReference>
<keyword evidence="2" id="KW-1185">Reference proteome</keyword>
<accession>A0A846ZLY7</accession>
<evidence type="ECO:0000313" key="1">
    <source>
        <dbReference type="EMBL" id="NKZ38560.1"/>
    </source>
</evidence>
<sequence length="55" mass="6317">MPALALICGARFIRIFIMCSWHHNAIRIEQTPVMRLRDDGRVPFVLARGPMHSLT</sequence>
<dbReference type="AlphaFoldDB" id="A0A846ZLY7"/>
<reference evidence="1 2" key="1">
    <citation type="journal article" date="2017" name="Int. J. Syst. Evol. Microbiol.">
        <title>Oleiagrimonas citrea sp. nov., a marine bacterium isolated from tidal flat sediment and emended description of the genus Oleiagrimonas Fang et al. 2015 and Oleiagrimonas soli.</title>
        <authorList>
            <person name="Yang S.H."/>
            <person name="Seo H.S."/>
            <person name="Seong C.N."/>
            <person name="Kwon K.K."/>
        </authorList>
    </citation>
    <scope>NUCLEOTIDE SEQUENCE [LARGE SCALE GENOMIC DNA]</scope>
    <source>
        <strain evidence="1 2">MEBiC09124</strain>
    </source>
</reference>
<organism evidence="1 2">
    <name type="scientific">Oleiagrimonas citrea</name>
    <dbReference type="NCBI Taxonomy" id="1665687"/>
    <lineage>
        <taxon>Bacteria</taxon>
        <taxon>Pseudomonadati</taxon>
        <taxon>Pseudomonadota</taxon>
        <taxon>Gammaproteobacteria</taxon>
        <taxon>Lysobacterales</taxon>
        <taxon>Rhodanobacteraceae</taxon>
        <taxon>Oleiagrimonas</taxon>
    </lineage>
</organism>
<name>A0A846ZLY7_9GAMM</name>
<proteinExistence type="predicted"/>
<gene>
    <name evidence="1" type="ORF">HF690_06265</name>
</gene>
<comment type="caution">
    <text evidence="1">The sequence shown here is derived from an EMBL/GenBank/DDBJ whole genome shotgun (WGS) entry which is preliminary data.</text>
</comment>
<dbReference type="RefSeq" id="WP_168608836.1">
    <property type="nucleotide sequence ID" value="NZ_JAAZQD010000002.1"/>
</dbReference>
<dbReference type="EMBL" id="JAAZQD010000002">
    <property type="protein sequence ID" value="NKZ38560.1"/>
    <property type="molecule type" value="Genomic_DNA"/>
</dbReference>